<organism evidence="2 3">
    <name type="scientific">Anaerotignum lactatifermentans DSM 14214</name>
    <dbReference type="NCBI Taxonomy" id="1121323"/>
    <lineage>
        <taxon>Bacteria</taxon>
        <taxon>Bacillati</taxon>
        <taxon>Bacillota</taxon>
        <taxon>Clostridia</taxon>
        <taxon>Lachnospirales</taxon>
        <taxon>Anaerotignaceae</taxon>
        <taxon>Anaerotignum</taxon>
    </lineage>
</organism>
<evidence type="ECO:0000259" key="1">
    <source>
        <dbReference type="Pfam" id="PF03551"/>
    </source>
</evidence>
<dbReference type="InterPro" id="IPR052509">
    <property type="entry name" value="Metal_resp_DNA-bind_regulator"/>
</dbReference>
<proteinExistence type="predicted"/>
<protein>
    <submittedName>
        <fullName evidence="2">Transcriptional regulator, PadR family</fullName>
    </submittedName>
</protein>
<dbReference type="InterPro" id="IPR036388">
    <property type="entry name" value="WH-like_DNA-bd_sf"/>
</dbReference>
<dbReference type="Gene3D" id="1.10.10.10">
    <property type="entry name" value="Winged helix-like DNA-binding domain superfamily/Winged helix DNA-binding domain"/>
    <property type="match status" value="1"/>
</dbReference>
<evidence type="ECO:0000313" key="3">
    <source>
        <dbReference type="Proteomes" id="UP000183975"/>
    </source>
</evidence>
<dbReference type="Pfam" id="PF03551">
    <property type="entry name" value="PadR"/>
    <property type="match status" value="1"/>
</dbReference>
<reference evidence="2 3" key="1">
    <citation type="submission" date="2016-11" db="EMBL/GenBank/DDBJ databases">
        <authorList>
            <person name="Jaros S."/>
            <person name="Januszkiewicz K."/>
            <person name="Wedrychowicz H."/>
        </authorList>
    </citation>
    <scope>NUCLEOTIDE SEQUENCE [LARGE SCALE GENOMIC DNA]</scope>
    <source>
        <strain evidence="2 3">DSM 14214</strain>
    </source>
</reference>
<evidence type="ECO:0000313" key="2">
    <source>
        <dbReference type="EMBL" id="SHL41670.1"/>
    </source>
</evidence>
<dbReference type="PANTHER" id="PTHR33169">
    <property type="entry name" value="PADR-FAMILY TRANSCRIPTIONAL REGULATOR"/>
    <property type="match status" value="1"/>
</dbReference>
<feature type="domain" description="Transcription regulator PadR N-terminal" evidence="1">
    <location>
        <begin position="16"/>
        <end position="90"/>
    </location>
</feature>
<accession>A0A1M7AFZ9</accession>
<dbReference type="AlphaFoldDB" id="A0A1M7AFZ9"/>
<name>A0A1M7AFZ9_9FIRM</name>
<gene>
    <name evidence="2" type="ORF">SAMN02745138_03395</name>
</gene>
<sequence length="120" mass="13435">MAVDKGLVGGSTVLMLLSLLAEKDCYGYEIIKEISARSQNVFQFKEGTLYPVLHRMESQNLVKSYRAKTESGKERKYYRITATGKAQLAEEKKQWETFCGSVERVIRGSGYAGTLGTVLE</sequence>
<dbReference type="InterPro" id="IPR036390">
    <property type="entry name" value="WH_DNA-bd_sf"/>
</dbReference>
<dbReference type="GeneID" id="78176953"/>
<dbReference type="RefSeq" id="WP_022253690.1">
    <property type="nucleotide sequence ID" value="NZ_FRAH01000107.1"/>
</dbReference>
<dbReference type="EMBL" id="FRAH01000107">
    <property type="protein sequence ID" value="SHL41670.1"/>
    <property type="molecule type" value="Genomic_DNA"/>
</dbReference>
<dbReference type="PANTHER" id="PTHR33169:SF14">
    <property type="entry name" value="TRANSCRIPTIONAL REGULATOR RV3488"/>
    <property type="match status" value="1"/>
</dbReference>
<dbReference type="OrthoDB" id="9808017at2"/>
<dbReference type="Proteomes" id="UP000183975">
    <property type="component" value="Unassembled WGS sequence"/>
</dbReference>
<dbReference type="SUPFAM" id="SSF46785">
    <property type="entry name" value="Winged helix' DNA-binding domain"/>
    <property type="match status" value="1"/>
</dbReference>
<dbReference type="InterPro" id="IPR005149">
    <property type="entry name" value="Tscrpt_reg_PadR_N"/>
</dbReference>
<keyword evidence="3" id="KW-1185">Reference proteome</keyword>